<keyword evidence="2" id="KW-0964">Secreted</keyword>
<dbReference type="InterPro" id="IPR004214">
    <property type="entry name" value="Conotoxin"/>
</dbReference>
<accession>A0A0K8TUQ9</accession>
<feature type="signal peptide" evidence="3">
    <location>
        <begin position="1"/>
        <end position="23"/>
    </location>
</feature>
<feature type="chain" id="PRO_5005520549" evidence="3">
    <location>
        <begin position="24"/>
        <end position="75"/>
    </location>
</feature>
<evidence type="ECO:0000313" key="4">
    <source>
        <dbReference type="EMBL" id="JAI17785.1"/>
    </source>
</evidence>
<keyword evidence="3" id="KW-0732">Signal</keyword>
<dbReference type="GO" id="GO:0008200">
    <property type="term" value="F:ion channel inhibitor activity"/>
    <property type="evidence" value="ECO:0007669"/>
    <property type="project" value="InterPro"/>
</dbReference>
<reference evidence="4" key="1">
    <citation type="submission" date="2015-04" db="EMBL/GenBank/DDBJ databases">
        <authorList>
            <person name="Syromyatnikov M.Y."/>
            <person name="Popov V.N."/>
        </authorList>
    </citation>
    <scope>NUCLEOTIDE SEQUENCE</scope>
    <source>
        <tissue evidence="4">Venom duct</tissue>
    </source>
</reference>
<organism evidence="4">
    <name type="scientific">Conus lenavati</name>
    <name type="common">Cone snail</name>
    <dbReference type="NCBI Taxonomy" id="1519839"/>
    <lineage>
        <taxon>Eukaryota</taxon>
        <taxon>Metazoa</taxon>
        <taxon>Spiralia</taxon>
        <taxon>Lophotrochozoa</taxon>
        <taxon>Mollusca</taxon>
        <taxon>Gastropoda</taxon>
        <taxon>Caenogastropoda</taxon>
        <taxon>Neogastropoda</taxon>
        <taxon>Conoidea</taxon>
        <taxon>Conidae</taxon>
        <taxon>Conus</taxon>
        <taxon>Splinoconus</taxon>
    </lineage>
</organism>
<dbReference type="EMBL" id="GCVH01000108">
    <property type="protein sequence ID" value="JAI17785.1"/>
    <property type="molecule type" value="Transcribed_RNA"/>
</dbReference>
<evidence type="ECO:0000256" key="2">
    <source>
        <dbReference type="ARBA" id="ARBA00022525"/>
    </source>
</evidence>
<name>A0A0K8TUQ9_CONLV</name>
<evidence type="ECO:0000256" key="1">
    <source>
        <dbReference type="ARBA" id="ARBA00004613"/>
    </source>
</evidence>
<evidence type="ECO:0000256" key="3">
    <source>
        <dbReference type="SAM" id="SignalP"/>
    </source>
</evidence>
<proteinExistence type="predicted"/>
<dbReference type="AlphaFoldDB" id="A0A0K8TUQ9"/>
<sequence>MNRMGFFLMLTAAVLLTSLICTAAPADEAKMERAQQSNRDRSRNPEKRCVDCRPGYQCCGVCTGNHCTGQEIPKE</sequence>
<dbReference type="GO" id="GO:0005576">
    <property type="term" value="C:extracellular region"/>
    <property type="evidence" value="ECO:0007669"/>
    <property type="project" value="UniProtKB-SubCell"/>
</dbReference>
<dbReference type="Pfam" id="PF02950">
    <property type="entry name" value="Conotoxin"/>
    <property type="match status" value="1"/>
</dbReference>
<protein>
    <submittedName>
        <fullName evidence="4">Conopeptide</fullName>
    </submittedName>
</protein>
<comment type="subcellular location">
    <subcellularLocation>
        <location evidence="1">Secreted</location>
    </subcellularLocation>
</comment>